<name>A0A3S4Y6N2_9FIRM</name>
<protein>
    <recommendedName>
        <fullName evidence="3">Restriction endonuclease type IV Mrr domain-containing protein</fullName>
    </recommendedName>
</protein>
<accession>A0A3S4Y6N2</accession>
<dbReference type="RefSeq" id="WP_126464904.1">
    <property type="nucleotide sequence ID" value="NZ_LR134523.1"/>
</dbReference>
<sequence>MNRTKGKRNGHLPSFRTFQYDCDADNARPYSLLHRPRPLPLAPEITEALEYLLWYVPNINSFQSASNILIEEKLYEDFSFSMIVDTLHLRKEDVLVLEYIDDDIVDYYMEKICTNCQKIILTTGDNETKTSALVRHMRNAIAHGFFTVIDDRIMAFDVRHIPKENETYGCTAIIKLDPLHLVQTLALLEQELTHEKLAQVAFAKCGYEILETDVKNPALPFDFSMQKDGVVYAVEIKKIDFEGIAGPEHLEGILSHFPVSVKEEKVLLMDSAVLDSRAKATLRREKIFLLDRDNLKSLMAKDDVLGRIRREMAKGNGEARSQKK</sequence>
<evidence type="ECO:0000313" key="2">
    <source>
        <dbReference type="Proteomes" id="UP000269544"/>
    </source>
</evidence>
<dbReference type="AlphaFoldDB" id="A0A3S4Y6N2"/>
<dbReference type="KEGG" id="piv:NCTC13079_00478"/>
<dbReference type="Proteomes" id="UP000269544">
    <property type="component" value="Chromosome"/>
</dbReference>
<reference evidence="1 2" key="1">
    <citation type="submission" date="2018-12" db="EMBL/GenBank/DDBJ databases">
        <authorList>
            <consortium name="Pathogen Informatics"/>
        </authorList>
    </citation>
    <scope>NUCLEOTIDE SEQUENCE [LARGE SCALE GENOMIC DNA]</scope>
    <source>
        <strain evidence="1 2">NCTC13079</strain>
    </source>
</reference>
<gene>
    <name evidence="1" type="ORF">NCTC13079_00478</name>
</gene>
<dbReference type="EMBL" id="LR134523">
    <property type="protein sequence ID" value="VEJ35046.1"/>
    <property type="molecule type" value="Genomic_DNA"/>
</dbReference>
<evidence type="ECO:0000313" key="1">
    <source>
        <dbReference type="EMBL" id="VEJ35046.1"/>
    </source>
</evidence>
<dbReference type="OrthoDB" id="2083881at2"/>
<proteinExistence type="predicted"/>
<keyword evidence="2" id="KW-1185">Reference proteome</keyword>
<evidence type="ECO:0008006" key="3">
    <source>
        <dbReference type="Google" id="ProtNLM"/>
    </source>
</evidence>
<organism evidence="1 2">
    <name type="scientific">Aedoeadaptatus ivorii</name>
    <dbReference type="NCBI Taxonomy" id="54006"/>
    <lineage>
        <taxon>Bacteria</taxon>
        <taxon>Bacillati</taxon>
        <taxon>Bacillota</taxon>
        <taxon>Tissierellia</taxon>
        <taxon>Tissierellales</taxon>
        <taxon>Peptoniphilaceae</taxon>
        <taxon>Aedoeadaptatus</taxon>
    </lineage>
</organism>